<evidence type="ECO:0000256" key="9">
    <source>
        <dbReference type="ARBA" id="ARBA00023273"/>
    </source>
</evidence>
<dbReference type="EMBL" id="VJMH01007533">
    <property type="protein sequence ID" value="KAF0682463.1"/>
    <property type="molecule type" value="Genomic_DNA"/>
</dbReference>
<evidence type="ECO:0000256" key="7">
    <source>
        <dbReference type="ARBA" id="ARBA00023069"/>
    </source>
</evidence>
<dbReference type="GO" id="GO:0005929">
    <property type="term" value="C:cilium"/>
    <property type="evidence" value="ECO:0007669"/>
    <property type="project" value="TreeGrafter"/>
</dbReference>
<evidence type="ECO:0000256" key="10">
    <source>
        <dbReference type="ARBA" id="ARBA00038378"/>
    </source>
</evidence>
<dbReference type="PANTHER" id="PTHR45973:SF12">
    <property type="entry name" value="DYNEIN REGULATORY COMPLEX SUBUNIT 3"/>
    <property type="match status" value="1"/>
</dbReference>
<evidence type="ECO:0000256" key="4">
    <source>
        <dbReference type="ARBA" id="ARBA00022737"/>
    </source>
</evidence>
<keyword evidence="15" id="KW-1185">Reference proteome</keyword>
<keyword evidence="2" id="KW-0963">Cytoplasm</keyword>
<reference evidence="13" key="2">
    <citation type="submission" date="2019-06" db="EMBL/GenBank/DDBJ databases">
        <title>Genomics analysis of Aphanomyces spp. identifies a new class of oomycete effector associated with host adaptation.</title>
        <authorList>
            <person name="Gaulin E."/>
        </authorList>
    </citation>
    <scope>NUCLEOTIDE SEQUENCE</scope>
    <source>
        <strain evidence="13">CBS 578.67</strain>
    </source>
</reference>
<evidence type="ECO:0000256" key="3">
    <source>
        <dbReference type="ARBA" id="ARBA00022614"/>
    </source>
</evidence>
<dbReference type="Pfam" id="PF14580">
    <property type="entry name" value="LRR_9"/>
    <property type="match status" value="1"/>
</dbReference>
<keyword evidence="5" id="KW-0282">Flagellum</keyword>
<dbReference type="PROSITE" id="PS51450">
    <property type="entry name" value="LRR"/>
    <property type="match status" value="3"/>
</dbReference>
<evidence type="ECO:0000256" key="1">
    <source>
        <dbReference type="ARBA" id="ARBA00004611"/>
    </source>
</evidence>
<proteinExistence type="inferred from homology"/>
<dbReference type="EMBL" id="CAADRA010007559">
    <property type="protein sequence ID" value="VFU02039.1"/>
    <property type="molecule type" value="Genomic_DNA"/>
</dbReference>
<evidence type="ECO:0000256" key="6">
    <source>
        <dbReference type="ARBA" id="ARBA00023054"/>
    </source>
</evidence>
<name>A0A485LSZ5_9STRA</name>
<evidence type="ECO:0000313" key="15">
    <source>
        <dbReference type="Proteomes" id="UP000332933"/>
    </source>
</evidence>
<evidence type="ECO:0000256" key="12">
    <source>
        <dbReference type="SAM" id="Coils"/>
    </source>
</evidence>
<dbReference type="Gene3D" id="3.80.10.10">
    <property type="entry name" value="Ribonuclease Inhibitor"/>
    <property type="match status" value="1"/>
</dbReference>
<gene>
    <name evidence="14" type="primary">Aste57867_25415</name>
    <name evidence="13" type="ORF">As57867_025336</name>
    <name evidence="14" type="ORF">ASTE57867_25415</name>
</gene>
<dbReference type="OrthoDB" id="266138at2759"/>
<keyword evidence="8" id="KW-0206">Cytoskeleton</keyword>
<dbReference type="InterPro" id="IPR050576">
    <property type="entry name" value="Cilia_flagella_integrity"/>
</dbReference>
<dbReference type="InterPro" id="IPR032675">
    <property type="entry name" value="LRR_dom_sf"/>
</dbReference>
<keyword evidence="7" id="KW-0969">Cilium</keyword>
<evidence type="ECO:0000256" key="11">
    <source>
        <dbReference type="ARBA" id="ARBA00040950"/>
    </source>
</evidence>
<evidence type="ECO:0000313" key="14">
    <source>
        <dbReference type="EMBL" id="VFU02039.1"/>
    </source>
</evidence>
<evidence type="ECO:0000256" key="5">
    <source>
        <dbReference type="ARBA" id="ARBA00022846"/>
    </source>
</evidence>
<keyword evidence="4" id="KW-0677">Repeat</keyword>
<accession>A0A485LSZ5</accession>
<organism evidence="14 15">
    <name type="scientific">Aphanomyces stellatus</name>
    <dbReference type="NCBI Taxonomy" id="120398"/>
    <lineage>
        <taxon>Eukaryota</taxon>
        <taxon>Sar</taxon>
        <taxon>Stramenopiles</taxon>
        <taxon>Oomycota</taxon>
        <taxon>Saprolegniomycetes</taxon>
        <taxon>Saprolegniales</taxon>
        <taxon>Verrucalvaceae</taxon>
        <taxon>Aphanomyces</taxon>
    </lineage>
</organism>
<comment type="similarity">
    <text evidence="10">Belongs to the DRC3 family.</text>
</comment>
<dbReference type="AlphaFoldDB" id="A0A485LSZ5"/>
<dbReference type="SMART" id="SM00365">
    <property type="entry name" value="LRR_SD22"/>
    <property type="match status" value="4"/>
</dbReference>
<keyword evidence="6 12" id="KW-0175">Coiled coil</keyword>
<keyword evidence="3" id="KW-0433">Leucine-rich repeat</keyword>
<evidence type="ECO:0000256" key="8">
    <source>
        <dbReference type="ARBA" id="ARBA00023212"/>
    </source>
</evidence>
<evidence type="ECO:0000313" key="13">
    <source>
        <dbReference type="EMBL" id="KAF0682463.1"/>
    </source>
</evidence>
<protein>
    <recommendedName>
        <fullName evidence="11">Dynein regulatory complex subunit 3</fullName>
    </recommendedName>
</protein>
<dbReference type="PANTHER" id="PTHR45973">
    <property type="entry name" value="PROTEIN PHOSPHATASE 1 REGULATORY SUBUNIT SDS22-RELATED"/>
    <property type="match status" value="1"/>
</dbReference>
<feature type="coiled-coil region" evidence="12">
    <location>
        <begin position="202"/>
        <end position="236"/>
    </location>
</feature>
<comment type="subcellular location">
    <subcellularLocation>
        <location evidence="1">Cytoplasm</location>
        <location evidence="1">Cytoskeleton</location>
        <location evidence="1">Flagellum axoneme</location>
    </subcellularLocation>
</comment>
<evidence type="ECO:0000256" key="2">
    <source>
        <dbReference type="ARBA" id="ARBA00022490"/>
    </source>
</evidence>
<dbReference type="Proteomes" id="UP000332933">
    <property type="component" value="Unassembled WGS sequence"/>
</dbReference>
<dbReference type="InterPro" id="IPR001611">
    <property type="entry name" value="Leu-rich_rpt"/>
</dbReference>
<sequence>MHRLGIRNAEVAVISDEMIQQSVTKDAVDAANETAINEQATDGLDTVDFTKLAVLTLSFKNVFKIDNLLTLKNLVKLQLDNNVIQEIDGIAHLTCLTWLDLSFNNIAEIKGLETLTKLQDLTLYNNNIVKLENLDMLKGLQVLSVGNNALASTEGLLYLKCLEKLRVLNLEGNPVCNDPEYRAFVLAHLDKLKYLDYSLVDAVEAVQAREQYQDELEEMKEVKAIEDAALAREEENKKYNVVLREANIITLETLLADMFKEDTEISKIEVLPGLRNLIDDFTEKVKTATEDIKLVLLEKHALIQHECESFASQYKKENATSQAVSIAACERYKHVAKHLFKQVGGEGGGDATALVMAEASAACDALNTELMGHESTLVEFAAEAIAILDVRIEAVGNESRGIATEHFRNVEQLENNFFDAVTQLAANLLERLATEDGEDDDFLSDECRAILNDRDALNNAINGSHDIHIGKLLAQEDLMREQNVAKIHDIIKTTKDDEWSRNRWRVAEIINMKEKHMAEIMALRDELNRPDDDFY</sequence>
<keyword evidence="9" id="KW-0966">Cell projection</keyword>
<dbReference type="SUPFAM" id="SSF52075">
    <property type="entry name" value="Outer arm dynein light chain 1"/>
    <property type="match status" value="1"/>
</dbReference>
<reference evidence="14 15" key="1">
    <citation type="submission" date="2019-03" db="EMBL/GenBank/DDBJ databases">
        <authorList>
            <person name="Gaulin E."/>
            <person name="Dumas B."/>
        </authorList>
    </citation>
    <scope>NUCLEOTIDE SEQUENCE [LARGE SCALE GENOMIC DNA]</scope>
    <source>
        <strain evidence="14">CBS 568.67</strain>
    </source>
</reference>